<dbReference type="GO" id="GO:0045892">
    <property type="term" value="P:negative regulation of DNA-templated transcription"/>
    <property type="evidence" value="ECO:0007669"/>
    <property type="project" value="TreeGrafter"/>
</dbReference>
<evidence type="ECO:0000313" key="6">
    <source>
        <dbReference type="Proteomes" id="UP000664034"/>
    </source>
</evidence>
<dbReference type="Pfam" id="PF07702">
    <property type="entry name" value="UTRA"/>
    <property type="match status" value="1"/>
</dbReference>
<dbReference type="GO" id="GO:0003700">
    <property type="term" value="F:DNA-binding transcription factor activity"/>
    <property type="evidence" value="ECO:0007669"/>
    <property type="project" value="InterPro"/>
</dbReference>
<dbReference type="PROSITE" id="PS50949">
    <property type="entry name" value="HTH_GNTR"/>
    <property type="match status" value="1"/>
</dbReference>
<dbReference type="InterPro" id="IPR011663">
    <property type="entry name" value="UTRA"/>
</dbReference>
<dbReference type="FunFam" id="1.10.10.10:FF:000079">
    <property type="entry name" value="GntR family transcriptional regulator"/>
    <property type="match status" value="1"/>
</dbReference>
<evidence type="ECO:0000256" key="2">
    <source>
        <dbReference type="ARBA" id="ARBA00023125"/>
    </source>
</evidence>
<dbReference type="Gene3D" id="1.10.10.10">
    <property type="entry name" value="Winged helix-like DNA-binding domain superfamily/Winged helix DNA-binding domain"/>
    <property type="match status" value="1"/>
</dbReference>
<dbReference type="Proteomes" id="UP000664034">
    <property type="component" value="Unassembled WGS sequence"/>
</dbReference>
<sequence length="237" mass="27074">MTNKPRQYKQIHASLKQQLAEGVYAVGSLLPSENELATQFNTTRMTVRQALTELVREGYIDRRHGKGSIVRSERQALGLLSFQGFSDAVGSQHTVRTEFLTDPAVRPWPDSFFYALTDTEKSINCLTMNRIRYADNSPVMLEYTWLPNCGLDGLLTQDLLDGSLFRTLSSQYNFDIRQMDQRLRAVGATTEQAIYFACPKNTPLLFIERRYQTNQTNLHIYSQLYCFTNQYAISGGL</sequence>
<accession>A0A939GCU8</accession>
<dbReference type="InterPro" id="IPR050679">
    <property type="entry name" value="Bact_HTH_transcr_reg"/>
</dbReference>
<proteinExistence type="predicted"/>
<dbReference type="PRINTS" id="PR00035">
    <property type="entry name" value="HTHGNTR"/>
</dbReference>
<dbReference type="InterPro" id="IPR028978">
    <property type="entry name" value="Chorismate_lyase_/UTRA_dom_sf"/>
</dbReference>
<dbReference type="PANTHER" id="PTHR44846">
    <property type="entry name" value="MANNOSYL-D-GLYCERATE TRANSPORT/METABOLISM SYSTEM REPRESSOR MNGR-RELATED"/>
    <property type="match status" value="1"/>
</dbReference>
<keyword evidence="2" id="KW-0238">DNA-binding</keyword>
<comment type="caution">
    <text evidence="5">The sequence shown here is derived from an EMBL/GenBank/DDBJ whole genome shotgun (WGS) entry which is preliminary data.</text>
</comment>
<dbReference type="AlphaFoldDB" id="A0A939GCU8"/>
<feature type="domain" description="HTH gntR-type" evidence="4">
    <location>
        <begin position="5"/>
        <end position="73"/>
    </location>
</feature>
<evidence type="ECO:0000259" key="4">
    <source>
        <dbReference type="PROSITE" id="PS50949"/>
    </source>
</evidence>
<dbReference type="EMBL" id="JAFMYV010000002">
    <property type="protein sequence ID" value="MBO0936001.1"/>
    <property type="molecule type" value="Genomic_DNA"/>
</dbReference>
<keyword evidence="6" id="KW-1185">Reference proteome</keyword>
<evidence type="ECO:0000256" key="3">
    <source>
        <dbReference type="ARBA" id="ARBA00023163"/>
    </source>
</evidence>
<dbReference type="InterPro" id="IPR000524">
    <property type="entry name" value="Tscrpt_reg_HTH_GntR"/>
</dbReference>
<keyword evidence="1" id="KW-0805">Transcription regulation</keyword>
<name>A0A939GCU8_9BACT</name>
<dbReference type="CDD" id="cd07377">
    <property type="entry name" value="WHTH_GntR"/>
    <property type="match status" value="1"/>
</dbReference>
<organism evidence="5 6">
    <name type="scientific">Fibrella rubiginis</name>
    <dbReference type="NCBI Taxonomy" id="2817060"/>
    <lineage>
        <taxon>Bacteria</taxon>
        <taxon>Pseudomonadati</taxon>
        <taxon>Bacteroidota</taxon>
        <taxon>Cytophagia</taxon>
        <taxon>Cytophagales</taxon>
        <taxon>Spirosomataceae</taxon>
        <taxon>Fibrella</taxon>
    </lineage>
</organism>
<evidence type="ECO:0000256" key="1">
    <source>
        <dbReference type="ARBA" id="ARBA00023015"/>
    </source>
</evidence>
<gene>
    <name evidence="5" type="ORF">J2I47_05530</name>
</gene>
<dbReference type="PANTHER" id="PTHR44846:SF1">
    <property type="entry name" value="MANNOSYL-D-GLYCERATE TRANSPORT_METABOLISM SYSTEM REPRESSOR MNGR-RELATED"/>
    <property type="match status" value="1"/>
</dbReference>
<dbReference type="RefSeq" id="WP_207363549.1">
    <property type="nucleotide sequence ID" value="NZ_JAFMYV010000002.1"/>
</dbReference>
<dbReference type="SMART" id="SM00866">
    <property type="entry name" value="UTRA"/>
    <property type="match status" value="1"/>
</dbReference>
<reference evidence="5" key="1">
    <citation type="submission" date="2021-03" db="EMBL/GenBank/DDBJ databases">
        <title>Fibrella sp. HMF5335 genome sequencing and assembly.</title>
        <authorList>
            <person name="Kang H."/>
            <person name="Kim H."/>
            <person name="Bae S."/>
            <person name="Joh K."/>
        </authorList>
    </citation>
    <scope>NUCLEOTIDE SEQUENCE</scope>
    <source>
        <strain evidence="5">HMF5335</strain>
    </source>
</reference>
<dbReference type="Gene3D" id="3.40.1410.10">
    <property type="entry name" value="Chorismate lyase-like"/>
    <property type="match status" value="1"/>
</dbReference>
<dbReference type="GO" id="GO:0003677">
    <property type="term" value="F:DNA binding"/>
    <property type="evidence" value="ECO:0007669"/>
    <property type="project" value="UniProtKB-KW"/>
</dbReference>
<evidence type="ECO:0000313" key="5">
    <source>
        <dbReference type="EMBL" id="MBO0936001.1"/>
    </source>
</evidence>
<protein>
    <submittedName>
        <fullName evidence="5">GntR family transcriptional regulator</fullName>
    </submittedName>
</protein>
<dbReference type="Pfam" id="PF00392">
    <property type="entry name" value="GntR"/>
    <property type="match status" value="1"/>
</dbReference>
<dbReference type="InterPro" id="IPR036388">
    <property type="entry name" value="WH-like_DNA-bd_sf"/>
</dbReference>
<keyword evidence="3" id="KW-0804">Transcription</keyword>
<dbReference type="SUPFAM" id="SSF46785">
    <property type="entry name" value="Winged helix' DNA-binding domain"/>
    <property type="match status" value="1"/>
</dbReference>
<dbReference type="SMART" id="SM00345">
    <property type="entry name" value="HTH_GNTR"/>
    <property type="match status" value="1"/>
</dbReference>
<dbReference type="InterPro" id="IPR036390">
    <property type="entry name" value="WH_DNA-bd_sf"/>
</dbReference>
<dbReference type="SUPFAM" id="SSF64288">
    <property type="entry name" value="Chorismate lyase-like"/>
    <property type="match status" value="1"/>
</dbReference>